<reference evidence="4" key="1">
    <citation type="submission" date="2022-11" db="UniProtKB">
        <authorList>
            <consortium name="WormBaseParasite"/>
        </authorList>
    </citation>
    <scope>IDENTIFICATION</scope>
</reference>
<dbReference type="Proteomes" id="UP000887566">
    <property type="component" value="Unplaced"/>
</dbReference>
<feature type="chain" id="PRO_5037687610" evidence="2">
    <location>
        <begin position="16"/>
        <end position="225"/>
    </location>
</feature>
<keyword evidence="2" id="KW-0732">Signal</keyword>
<dbReference type="AlphaFoldDB" id="A0A914VG38"/>
<evidence type="ECO:0000313" key="4">
    <source>
        <dbReference type="WBParaSite" id="PSAMB.scaffold1849size27279.g15254.t1"/>
    </source>
</evidence>
<keyword evidence="3" id="KW-1185">Reference proteome</keyword>
<feature type="region of interest" description="Disordered" evidence="1">
    <location>
        <begin position="78"/>
        <end position="138"/>
    </location>
</feature>
<evidence type="ECO:0000313" key="3">
    <source>
        <dbReference type="Proteomes" id="UP000887566"/>
    </source>
</evidence>
<accession>A0A914VG38</accession>
<name>A0A914VG38_9BILA</name>
<proteinExistence type="predicted"/>
<organism evidence="3 4">
    <name type="scientific">Plectus sambesii</name>
    <dbReference type="NCBI Taxonomy" id="2011161"/>
    <lineage>
        <taxon>Eukaryota</taxon>
        <taxon>Metazoa</taxon>
        <taxon>Ecdysozoa</taxon>
        <taxon>Nematoda</taxon>
        <taxon>Chromadorea</taxon>
        <taxon>Plectida</taxon>
        <taxon>Plectina</taxon>
        <taxon>Plectoidea</taxon>
        <taxon>Plectidae</taxon>
        <taxon>Plectus</taxon>
    </lineage>
</organism>
<evidence type="ECO:0000256" key="2">
    <source>
        <dbReference type="SAM" id="SignalP"/>
    </source>
</evidence>
<feature type="compositionally biased region" description="Polar residues" evidence="1">
    <location>
        <begin position="108"/>
        <end position="137"/>
    </location>
</feature>
<feature type="compositionally biased region" description="Low complexity" evidence="1">
    <location>
        <begin position="86"/>
        <end position="107"/>
    </location>
</feature>
<feature type="signal peptide" evidence="2">
    <location>
        <begin position="1"/>
        <end position="15"/>
    </location>
</feature>
<evidence type="ECO:0000256" key="1">
    <source>
        <dbReference type="SAM" id="MobiDB-lite"/>
    </source>
</evidence>
<dbReference type="WBParaSite" id="PSAMB.scaffold1849size27279.g15254.t1">
    <property type="protein sequence ID" value="PSAMB.scaffold1849size27279.g15254.t1"/>
    <property type="gene ID" value="PSAMB.scaffold1849size27279.g15254"/>
</dbReference>
<sequence length="225" mass="24699">MLFYVLLLCASLLDAQRPPSDTLTDGHLNKVFCVTDGQCADDEICEKLCLWTHPNGWFVGCKVLCVKRSHDIPLFLVDQPAPSPNPRNAASTQRSSSATLLRSTTGAPQTTRSNLRPNDSHDNISPANPRSGVSNVNGRPFRFGSEFQLAKEEQDLTRAESGDGPFDDDDPQEVAPIELLKLFDENRVIRQDACPPPKICDVNCGIVINEAGCQDCQCVWKGVSE</sequence>
<protein>
    <submittedName>
        <fullName evidence="4">Uncharacterized protein</fullName>
    </submittedName>
</protein>